<protein>
    <submittedName>
        <fullName evidence="2">Transglutaminase family protein</fullName>
    </submittedName>
</protein>
<accession>A0A7C4QRZ3</accession>
<dbReference type="InterPro" id="IPR038765">
    <property type="entry name" value="Papain-like_cys_pep_sf"/>
</dbReference>
<evidence type="ECO:0000259" key="1">
    <source>
        <dbReference type="SMART" id="SM00460"/>
    </source>
</evidence>
<dbReference type="SUPFAM" id="SSF54001">
    <property type="entry name" value="Cysteine proteinases"/>
    <property type="match status" value="1"/>
</dbReference>
<dbReference type="Pfam" id="PF01841">
    <property type="entry name" value="Transglut_core"/>
    <property type="match status" value="1"/>
</dbReference>
<proteinExistence type="predicted"/>
<dbReference type="PANTHER" id="PTHR33490">
    <property type="entry name" value="BLR5614 PROTEIN-RELATED"/>
    <property type="match status" value="1"/>
</dbReference>
<sequence>MPWWSGCVGSAVVVCPWHFEGIPGMSLTSMRMSLAVLTARLPSTRLLRTRLLTAWLLTAWFLSAGHLAAETPPPQREEAWQVIYLNGQRVGYARWLIDPRERDGQTLIHTAAETHMTIKRFGQTLKMSTLLTSEETTAGDLLRFVFEMKNPPAQTTRTEGLVVGKELQLQTTINGRADKLTAPWTAGLKSPTYQDRLLRQNPLKAGESKTFEAFLPEFNKAAKITVAAGKTEAVKLLDGREAELQRVKVSNSLLPGIVTDAWINAHGETVKSSTNMLGTEMVTYTVSRDEAMNAITVAELDLGVSTLVKVRAIPNPYATRKAVYRITLADDNPAKVLPVSDTQSVKPGPSDNVAEVTVTALPLPAAAKVLPVAEEFTRPTSYLQSNDEKVQEHARLAAGELTDPAQIARAMEKYVRDKLTNKNFSTALASAAEVARSLEGDCTEHACLLAAMLRARQIPSRVAVGLIYVEGPSAFGGHMWTEAFLDGKWVPLDATLGRGGVGATHLKLGDATFADDAAAPLSAFASLLTVIGKLQIEVVSVE</sequence>
<dbReference type="Gene3D" id="3.10.620.30">
    <property type="match status" value="1"/>
</dbReference>
<reference evidence="2" key="1">
    <citation type="journal article" date="2020" name="mSystems">
        <title>Genome- and Community-Level Interaction Insights into Carbon Utilization and Element Cycling Functions of Hydrothermarchaeota in Hydrothermal Sediment.</title>
        <authorList>
            <person name="Zhou Z."/>
            <person name="Liu Y."/>
            <person name="Xu W."/>
            <person name="Pan J."/>
            <person name="Luo Z.H."/>
            <person name="Li M."/>
        </authorList>
    </citation>
    <scope>NUCLEOTIDE SEQUENCE [LARGE SCALE GENOMIC DNA]</scope>
    <source>
        <strain evidence="2">SpSt-508</strain>
    </source>
</reference>
<dbReference type="InterPro" id="IPR002931">
    <property type="entry name" value="Transglutaminase-like"/>
</dbReference>
<dbReference type="EMBL" id="DSVQ01000015">
    <property type="protein sequence ID" value="HGT39908.1"/>
    <property type="molecule type" value="Genomic_DNA"/>
</dbReference>
<name>A0A7C4QRZ3_9PLAN</name>
<evidence type="ECO:0000313" key="2">
    <source>
        <dbReference type="EMBL" id="HGT39908.1"/>
    </source>
</evidence>
<comment type="caution">
    <text evidence="2">The sequence shown here is derived from an EMBL/GenBank/DDBJ whole genome shotgun (WGS) entry which is preliminary data.</text>
</comment>
<gene>
    <name evidence="2" type="ORF">ENS64_11705</name>
</gene>
<dbReference type="SMART" id="SM00460">
    <property type="entry name" value="TGc"/>
    <property type="match status" value="1"/>
</dbReference>
<dbReference type="AlphaFoldDB" id="A0A7C4QRZ3"/>
<organism evidence="2">
    <name type="scientific">Schlesneria paludicola</name>
    <dbReference type="NCBI Taxonomy" id="360056"/>
    <lineage>
        <taxon>Bacteria</taxon>
        <taxon>Pseudomonadati</taxon>
        <taxon>Planctomycetota</taxon>
        <taxon>Planctomycetia</taxon>
        <taxon>Planctomycetales</taxon>
        <taxon>Planctomycetaceae</taxon>
        <taxon>Schlesneria</taxon>
    </lineage>
</organism>
<feature type="domain" description="Transglutaminase-like" evidence="1">
    <location>
        <begin position="434"/>
        <end position="496"/>
    </location>
</feature>